<dbReference type="Gene3D" id="2.180.10.10">
    <property type="entry name" value="RHS repeat-associated core"/>
    <property type="match status" value="1"/>
</dbReference>
<accession>A0A5C5VQP8</accession>
<comment type="caution">
    <text evidence="1">The sequence shown here is derived from an EMBL/GenBank/DDBJ whole genome shotgun (WGS) entry which is preliminary data.</text>
</comment>
<keyword evidence="2" id="KW-1185">Reference proteome</keyword>
<dbReference type="OrthoDB" id="291501at2"/>
<name>A0A5C5VQP8_9PLAN</name>
<dbReference type="InterPro" id="IPR022385">
    <property type="entry name" value="Rhs_assc_core"/>
</dbReference>
<dbReference type="NCBIfam" id="TIGR03696">
    <property type="entry name" value="Rhs_assc_core"/>
    <property type="match status" value="1"/>
</dbReference>
<protein>
    <recommendedName>
        <fullName evidence="3">tRNA3(Ser)-specific nuclease WapA</fullName>
    </recommendedName>
</protein>
<organism evidence="1 2">
    <name type="scientific">Thalassoglobus neptunius</name>
    <dbReference type="NCBI Taxonomy" id="1938619"/>
    <lineage>
        <taxon>Bacteria</taxon>
        <taxon>Pseudomonadati</taxon>
        <taxon>Planctomycetota</taxon>
        <taxon>Planctomycetia</taxon>
        <taxon>Planctomycetales</taxon>
        <taxon>Planctomycetaceae</taxon>
        <taxon>Thalassoglobus</taxon>
    </lineage>
</organism>
<dbReference type="EMBL" id="SIHI01000060">
    <property type="protein sequence ID" value="TWT39912.1"/>
    <property type="molecule type" value="Genomic_DNA"/>
</dbReference>
<dbReference type="AlphaFoldDB" id="A0A5C5VQP8"/>
<sequence>MKLQDGATTVQENEYDGLNRRTIRKTYTSGTLSEKRFYFYTEDWQCIEERVADGSTTPGLLPAKEQHVWGNRYIDECVLRDRDYNNNGTTLEERLYATQDANWNTTMLYKQSSGYKERYTYNPYGEITFLNSSFNPVGGSVHNWQHLFGSYKRDTTTELYLVRNRLYHTDLGTWLSRDPIGYEGGTSLYEYVNSKPNVRFDPYGLEDWAGRIGDVFGKQEFPATEVQGLYGDSLHLNDRWFKDSQLGAPCVVCHGMSGQGRVGPVNSFRFPAGPAQLHKYQSIRDVTALGADTLLPGLPNLPQSAKTLTQSAKRGLSRLRNGITLHPPANPNSLRLPASHAINMRGRGQIEYYATLCRSSASSKKAIPGAVAQLTSKRTGKSYFAASRPREPLTPSVQKAYDLVNPADRAGFHSKCAEGQAASACEACGDTLEGATMRTANVRSYANLEHGTPKKPCKSCDPVLEFLKINYE</sequence>
<proteinExistence type="predicted"/>
<evidence type="ECO:0000313" key="1">
    <source>
        <dbReference type="EMBL" id="TWT39912.1"/>
    </source>
</evidence>
<evidence type="ECO:0000313" key="2">
    <source>
        <dbReference type="Proteomes" id="UP000317243"/>
    </source>
</evidence>
<evidence type="ECO:0008006" key="3">
    <source>
        <dbReference type="Google" id="ProtNLM"/>
    </source>
</evidence>
<gene>
    <name evidence="1" type="ORF">KOR42_50580</name>
</gene>
<reference evidence="1 2" key="1">
    <citation type="submission" date="2019-02" db="EMBL/GenBank/DDBJ databases">
        <title>Deep-cultivation of Planctomycetes and their phenomic and genomic characterization uncovers novel biology.</title>
        <authorList>
            <person name="Wiegand S."/>
            <person name="Jogler M."/>
            <person name="Boedeker C."/>
            <person name="Pinto D."/>
            <person name="Vollmers J."/>
            <person name="Rivas-Marin E."/>
            <person name="Kohn T."/>
            <person name="Peeters S.H."/>
            <person name="Heuer A."/>
            <person name="Rast P."/>
            <person name="Oberbeckmann S."/>
            <person name="Bunk B."/>
            <person name="Jeske O."/>
            <person name="Meyerdierks A."/>
            <person name="Storesund J.E."/>
            <person name="Kallscheuer N."/>
            <person name="Luecker S."/>
            <person name="Lage O.M."/>
            <person name="Pohl T."/>
            <person name="Merkel B.J."/>
            <person name="Hornburger P."/>
            <person name="Mueller R.-W."/>
            <person name="Bruemmer F."/>
            <person name="Labrenz M."/>
            <person name="Spormann A.M."/>
            <person name="Op Den Camp H."/>
            <person name="Overmann J."/>
            <person name="Amann R."/>
            <person name="Jetten M.S.M."/>
            <person name="Mascher T."/>
            <person name="Medema M.H."/>
            <person name="Devos D.P."/>
            <person name="Kaster A.-K."/>
            <person name="Ovreas L."/>
            <person name="Rohde M."/>
            <person name="Galperin M.Y."/>
            <person name="Jogler C."/>
        </authorList>
    </citation>
    <scope>NUCLEOTIDE SEQUENCE [LARGE SCALE GENOMIC DNA]</scope>
    <source>
        <strain evidence="1 2">KOR42</strain>
    </source>
</reference>
<dbReference type="RefSeq" id="WP_146512351.1">
    <property type="nucleotide sequence ID" value="NZ_SIHI01000060.1"/>
</dbReference>
<dbReference type="Proteomes" id="UP000317243">
    <property type="component" value="Unassembled WGS sequence"/>
</dbReference>